<name>A0AAF0R2N6_SOLVR</name>
<proteinExistence type="predicted"/>
<dbReference type="GO" id="GO:0006893">
    <property type="term" value="P:Golgi to plasma membrane transport"/>
    <property type="evidence" value="ECO:0007669"/>
    <property type="project" value="TreeGrafter"/>
</dbReference>
<dbReference type="AlphaFoldDB" id="A0AAF0R2N6"/>
<keyword evidence="3" id="KW-1185">Reference proteome</keyword>
<protein>
    <recommendedName>
        <fullName evidence="1">CCDC93 coiled-coil domain-containing protein</fullName>
    </recommendedName>
</protein>
<dbReference type="InterPro" id="IPR039116">
    <property type="entry name" value="CCDC93"/>
</dbReference>
<dbReference type="InterPro" id="IPR019159">
    <property type="entry name" value="CCDC93_CC"/>
</dbReference>
<dbReference type="PANTHER" id="PTHR16441">
    <property type="entry name" value="FIDIPIDINE"/>
    <property type="match status" value="1"/>
</dbReference>
<feature type="domain" description="CCDC93 coiled-coil" evidence="1">
    <location>
        <begin position="25"/>
        <end position="102"/>
    </location>
</feature>
<gene>
    <name evidence="2" type="ORF">MTR67_026358</name>
</gene>
<accession>A0AAF0R2N6</accession>
<dbReference type="SMR" id="A0AAF0R2N6"/>
<dbReference type="Proteomes" id="UP001234989">
    <property type="component" value="Chromosome 6"/>
</dbReference>
<dbReference type="Pfam" id="PF09762">
    <property type="entry name" value="CCDC93_CC"/>
    <property type="match status" value="1"/>
</dbReference>
<dbReference type="PANTHER" id="PTHR16441:SF0">
    <property type="entry name" value="COILED-COIL DOMAIN-CONTAINING PROTEIN 93"/>
    <property type="match status" value="1"/>
</dbReference>
<organism evidence="2 3">
    <name type="scientific">Solanum verrucosum</name>
    <dbReference type="NCBI Taxonomy" id="315347"/>
    <lineage>
        <taxon>Eukaryota</taxon>
        <taxon>Viridiplantae</taxon>
        <taxon>Streptophyta</taxon>
        <taxon>Embryophyta</taxon>
        <taxon>Tracheophyta</taxon>
        <taxon>Spermatophyta</taxon>
        <taxon>Magnoliopsida</taxon>
        <taxon>eudicotyledons</taxon>
        <taxon>Gunneridae</taxon>
        <taxon>Pentapetalae</taxon>
        <taxon>asterids</taxon>
        <taxon>lamiids</taxon>
        <taxon>Solanales</taxon>
        <taxon>Solanaceae</taxon>
        <taxon>Solanoideae</taxon>
        <taxon>Solaneae</taxon>
        <taxon>Solanum</taxon>
    </lineage>
</organism>
<evidence type="ECO:0000313" key="2">
    <source>
        <dbReference type="EMBL" id="WMV32973.1"/>
    </source>
</evidence>
<evidence type="ECO:0000313" key="3">
    <source>
        <dbReference type="Proteomes" id="UP001234989"/>
    </source>
</evidence>
<reference evidence="2" key="1">
    <citation type="submission" date="2023-08" db="EMBL/GenBank/DDBJ databases">
        <title>A de novo genome assembly of Solanum verrucosum Schlechtendal, a Mexican diploid species geographically isolated from the other diploid A-genome species in potato relatives.</title>
        <authorList>
            <person name="Hosaka K."/>
        </authorList>
    </citation>
    <scope>NUCLEOTIDE SEQUENCE</scope>
    <source>
        <tissue evidence="2">Young leaves</tissue>
    </source>
</reference>
<evidence type="ECO:0000259" key="1">
    <source>
        <dbReference type="Pfam" id="PF09762"/>
    </source>
</evidence>
<dbReference type="EMBL" id="CP133617">
    <property type="protein sequence ID" value="WMV32973.1"/>
    <property type="molecule type" value="Genomic_DNA"/>
</dbReference>
<sequence>MVKNEIKYQTRAISAVPHLGNAGCTWFKDALTSPAGRKKLIDSMEGILHGTQQKLEKVQIALQSEQKAHEALKGQYAAAVSEQRHYNSILEAFQVECARNERIRMQTSQEHLTS</sequence>